<keyword evidence="3" id="KW-1185">Reference proteome</keyword>
<accession>A0A9J6QBL3</accession>
<dbReference type="InterPro" id="IPR013783">
    <property type="entry name" value="Ig-like_fold"/>
</dbReference>
<protein>
    <recommendedName>
        <fullName evidence="1">Ig-like domain-containing protein</fullName>
    </recommendedName>
</protein>
<evidence type="ECO:0000313" key="3">
    <source>
        <dbReference type="Proteomes" id="UP001061282"/>
    </source>
</evidence>
<dbReference type="Gene3D" id="2.60.40.10">
    <property type="entry name" value="Immunoglobulins"/>
    <property type="match status" value="1"/>
</dbReference>
<reference evidence="2" key="1">
    <citation type="submission" date="2022-05" db="EMBL/GenBank/DDBJ databases">
        <title>Description of a novel species of Leclercia; Leclercia tamurae and the Proposal for a Novel Genus Silvania gen. nov. Containing Two Novel Species Silvania hatchlandensis sp. nov. and Silvania confinis sp. nov. Isolated from the Rhizosphere of Oak.</title>
        <authorList>
            <person name="Maddock D.W."/>
            <person name="Brady C.L."/>
            <person name="Denman S."/>
            <person name="Arnold D."/>
        </authorList>
    </citation>
    <scope>NUCLEOTIDE SEQUENCE</scope>
    <source>
        <strain evidence="2">H4N4</strain>
    </source>
</reference>
<comment type="caution">
    <text evidence="2">The sequence shown here is derived from an EMBL/GenBank/DDBJ whole genome shotgun (WGS) entry which is preliminary data.</text>
</comment>
<organism evidence="2 3">
    <name type="scientific">Silvania confinis</name>
    <dbReference type="NCBI Taxonomy" id="2926470"/>
    <lineage>
        <taxon>Bacteria</taxon>
        <taxon>Pseudomonadati</taxon>
        <taxon>Pseudomonadota</taxon>
        <taxon>Gammaproteobacteria</taxon>
        <taxon>Enterobacterales</taxon>
        <taxon>Enterobacteriaceae</taxon>
        <taxon>Silvania</taxon>
    </lineage>
</organism>
<dbReference type="PROSITE" id="PS50835">
    <property type="entry name" value="IG_LIKE"/>
    <property type="match status" value="1"/>
</dbReference>
<dbReference type="Proteomes" id="UP001061282">
    <property type="component" value="Unassembled WGS sequence"/>
</dbReference>
<name>A0A9J6QBL3_9ENTR</name>
<dbReference type="AlphaFoldDB" id="A0A9J6QBL3"/>
<feature type="domain" description="Ig-like" evidence="1">
    <location>
        <begin position="162"/>
        <end position="248"/>
    </location>
</feature>
<dbReference type="SUPFAM" id="SSF48726">
    <property type="entry name" value="Immunoglobulin"/>
    <property type="match status" value="1"/>
</dbReference>
<evidence type="ECO:0000313" key="2">
    <source>
        <dbReference type="EMBL" id="MCU6669911.1"/>
    </source>
</evidence>
<dbReference type="NCBIfam" id="NF047353">
    <property type="entry name" value="tube_lmo2291"/>
    <property type="match status" value="1"/>
</dbReference>
<gene>
    <name evidence="2" type="ORF">M8013_14280</name>
</gene>
<proteinExistence type="predicted"/>
<dbReference type="InterPro" id="IPR036179">
    <property type="entry name" value="Ig-like_dom_sf"/>
</dbReference>
<dbReference type="InterPro" id="IPR007110">
    <property type="entry name" value="Ig-like_dom"/>
</dbReference>
<sequence>MANCPNSNERLFGGAVVLEVADGCPDVKPLEDEWLSLAAGTSKGFDFNPNSVTSDADDGGGYVETIITNSDFTISFEGEVRKKDKLDQYGIGKFIKYFADELKAKRQPGIWVRMDYGPVEFVGYMTVTALSSDGGTNDIVTFSTEFKVGDASTIEVNETDAPVTVPLAFTKNLPATKTADEDNDVVWDVEVTGGRVPYSFAWYYGSVLINPAINPTAATATLVNRAVTSASAGSYHCVVTDKTGATITSVTSVLTVN</sequence>
<dbReference type="RefSeq" id="WP_271268465.1">
    <property type="nucleotide sequence ID" value="NZ_JAMGZJ010000077.1"/>
</dbReference>
<evidence type="ECO:0000259" key="1">
    <source>
        <dbReference type="PROSITE" id="PS50835"/>
    </source>
</evidence>
<dbReference type="EMBL" id="JAMGZJ010000077">
    <property type="protein sequence ID" value="MCU6669911.1"/>
    <property type="molecule type" value="Genomic_DNA"/>
</dbReference>